<dbReference type="EMBL" id="MU866186">
    <property type="protein sequence ID" value="KAK4176753.1"/>
    <property type="molecule type" value="Genomic_DNA"/>
</dbReference>
<gene>
    <name evidence="1" type="ORF">QBC36DRAFT_351636</name>
</gene>
<proteinExistence type="predicted"/>
<keyword evidence="2" id="KW-1185">Reference proteome</keyword>
<organism evidence="1 2">
    <name type="scientific">Triangularia setosa</name>
    <dbReference type="NCBI Taxonomy" id="2587417"/>
    <lineage>
        <taxon>Eukaryota</taxon>
        <taxon>Fungi</taxon>
        <taxon>Dikarya</taxon>
        <taxon>Ascomycota</taxon>
        <taxon>Pezizomycotina</taxon>
        <taxon>Sordariomycetes</taxon>
        <taxon>Sordariomycetidae</taxon>
        <taxon>Sordariales</taxon>
        <taxon>Podosporaceae</taxon>
        <taxon>Triangularia</taxon>
    </lineage>
</organism>
<reference evidence="1" key="1">
    <citation type="journal article" date="2023" name="Mol. Phylogenet. Evol.">
        <title>Genome-scale phylogeny and comparative genomics of the fungal order Sordariales.</title>
        <authorList>
            <person name="Hensen N."/>
            <person name="Bonometti L."/>
            <person name="Westerberg I."/>
            <person name="Brannstrom I.O."/>
            <person name="Guillou S."/>
            <person name="Cros-Aarteil S."/>
            <person name="Calhoun S."/>
            <person name="Haridas S."/>
            <person name="Kuo A."/>
            <person name="Mondo S."/>
            <person name="Pangilinan J."/>
            <person name="Riley R."/>
            <person name="LaButti K."/>
            <person name="Andreopoulos B."/>
            <person name="Lipzen A."/>
            <person name="Chen C."/>
            <person name="Yan M."/>
            <person name="Daum C."/>
            <person name="Ng V."/>
            <person name="Clum A."/>
            <person name="Steindorff A."/>
            <person name="Ohm R.A."/>
            <person name="Martin F."/>
            <person name="Silar P."/>
            <person name="Natvig D.O."/>
            <person name="Lalanne C."/>
            <person name="Gautier V."/>
            <person name="Ament-Velasquez S.L."/>
            <person name="Kruys A."/>
            <person name="Hutchinson M.I."/>
            <person name="Powell A.J."/>
            <person name="Barry K."/>
            <person name="Miller A.N."/>
            <person name="Grigoriev I.V."/>
            <person name="Debuchy R."/>
            <person name="Gladieux P."/>
            <person name="Hiltunen Thoren M."/>
            <person name="Johannesson H."/>
        </authorList>
    </citation>
    <scope>NUCLEOTIDE SEQUENCE</scope>
    <source>
        <strain evidence="1">CBS 892.96</strain>
    </source>
</reference>
<dbReference type="Proteomes" id="UP001302321">
    <property type="component" value="Unassembled WGS sequence"/>
</dbReference>
<reference evidence="1" key="2">
    <citation type="submission" date="2023-05" db="EMBL/GenBank/DDBJ databases">
        <authorList>
            <consortium name="Lawrence Berkeley National Laboratory"/>
            <person name="Steindorff A."/>
            <person name="Hensen N."/>
            <person name="Bonometti L."/>
            <person name="Westerberg I."/>
            <person name="Brannstrom I.O."/>
            <person name="Guillou S."/>
            <person name="Cros-Aarteil S."/>
            <person name="Calhoun S."/>
            <person name="Haridas S."/>
            <person name="Kuo A."/>
            <person name="Mondo S."/>
            <person name="Pangilinan J."/>
            <person name="Riley R."/>
            <person name="Labutti K."/>
            <person name="Andreopoulos B."/>
            <person name="Lipzen A."/>
            <person name="Chen C."/>
            <person name="Yanf M."/>
            <person name="Daum C."/>
            <person name="Ng V."/>
            <person name="Clum A."/>
            <person name="Ohm R."/>
            <person name="Martin F."/>
            <person name="Silar P."/>
            <person name="Natvig D."/>
            <person name="Lalanne C."/>
            <person name="Gautier V."/>
            <person name="Ament-Velasquez S.L."/>
            <person name="Kruys A."/>
            <person name="Hutchinson M.I."/>
            <person name="Powell A.J."/>
            <person name="Barry K."/>
            <person name="Miller A.N."/>
            <person name="Grigoriev I.V."/>
            <person name="Debuchy R."/>
            <person name="Gladieux P."/>
            <person name="Thoren M.H."/>
            <person name="Johannesson H."/>
        </authorList>
    </citation>
    <scope>NUCLEOTIDE SEQUENCE</scope>
    <source>
        <strain evidence="1">CBS 892.96</strain>
    </source>
</reference>
<dbReference type="AlphaFoldDB" id="A0AAN7A7A8"/>
<protein>
    <submittedName>
        <fullName evidence="1">Uncharacterized protein</fullName>
    </submittedName>
</protein>
<sequence length="92" mass="9970">MSANAPDSFGAMVHFTIKDDNADDEGDAELSNFDRWQLGPAPFVNWDVNHQRLRGIPDHSDFACGAFALGTPMHAGKRHPLPILPSFGGAHS</sequence>
<comment type="caution">
    <text evidence="1">The sequence shown here is derived from an EMBL/GenBank/DDBJ whole genome shotgun (WGS) entry which is preliminary data.</text>
</comment>
<evidence type="ECO:0000313" key="2">
    <source>
        <dbReference type="Proteomes" id="UP001302321"/>
    </source>
</evidence>
<accession>A0AAN7A7A8</accession>
<name>A0AAN7A7A8_9PEZI</name>
<evidence type="ECO:0000313" key="1">
    <source>
        <dbReference type="EMBL" id="KAK4176753.1"/>
    </source>
</evidence>